<gene>
    <name evidence="6" type="ORF">MMF94_30910</name>
</gene>
<dbReference type="Gene3D" id="1.10.10.10">
    <property type="entry name" value="Winged helix-like DNA-binding domain superfamily/Winged helix DNA-binding domain"/>
    <property type="match status" value="1"/>
</dbReference>
<dbReference type="InterPro" id="IPR014757">
    <property type="entry name" value="Tscrpt_reg_IclR_C"/>
</dbReference>
<dbReference type="SMART" id="SM00346">
    <property type="entry name" value="HTH_ICLR"/>
    <property type="match status" value="1"/>
</dbReference>
<keyword evidence="1" id="KW-0805">Transcription regulation</keyword>
<dbReference type="InterPro" id="IPR036390">
    <property type="entry name" value="WH_DNA-bd_sf"/>
</dbReference>
<dbReference type="InterPro" id="IPR029016">
    <property type="entry name" value="GAF-like_dom_sf"/>
</dbReference>
<dbReference type="Gene3D" id="3.30.450.40">
    <property type="match status" value="1"/>
</dbReference>
<keyword evidence="7" id="KW-1185">Reference proteome</keyword>
<evidence type="ECO:0000259" key="5">
    <source>
        <dbReference type="PROSITE" id="PS51078"/>
    </source>
</evidence>
<keyword evidence="3" id="KW-0804">Transcription</keyword>
<dbReference type="PANTHER" id="PTHR30136">
    <property type="entry name" value="HELIX-TURN-HELIX TRANSCRIPTIONAL REGULATOR, ICLR FAMILY"/>
    <property type="match status" value="1"/>
</dbReference>
<evidence type="ECO:0000256" key="2">
    <source>
        <dbReference type="ARBA" id="ARBA00023125"/>
    </source>
</evidence>
<sequence>MPNPINRLSSVDNALHLLKLVAERGPVRLSDAADSLGVARSTAHRLLSSLMQHGFVVQDRPNTPYRPGPVLAELGFAVIGRIDLRTVARPALEALREATHETASLLVLERGCVRFIDCAEGRRTVRVGSRTGVLLPATCTAGGKSILAALPTEQLAHHLPELVLPTPTPHSLRTFDELGTELEEIRRRGYAINREQAEIGISAVGACLRDRIGTPIAALNIAVPSTRMTDDAAERRFADELLAAVDDVHRLIEQSGP</sequence>
<evidence type="ECO:0000259" key="4">
    <source>
        <dbReference type="PROSITE" id="PS51077"/>
    </source>
</evidence>
<dbReference type="RefSeq" id="WP_241040943.1">
    <property type="nucleotide sequence ID" value="NZ_BAAAJF010000049.1"/>
</dbReference>
<dbReference type="InterPro" id="IPR036388">
    <property type="entry name" value="WH-like_DNA-bd_sf"/>
</dbReference>
<feature type="domain" description="IclR-ED" evidence="5">
    <location>
        <begin position="70"/>
        <end position="254"/>
    </location>
</feature>
<keyword evidence="2" id="KW-0238">DNA-binding</keyword>
<dbReference type="Pfam" id="PF09339">
    <property type="entry name" value="HTH_IclR"/>
    <property type="match status" value="1"/>
</dbReference>
<dbReference type="PROSITE" id="PS51077">
    <property type="entry name" value="HTH_ICLR"/>
    <property type="match status" value="1"/>
</dbReference>
<dbReference type="Proteomes" id="UP001299970">
    <property type="component" value="Unassembled WGS sequence"/>
</dbReference>
<accession>A0ABS9TNM8</accession>
<dbReference type="SUPFAM" id="SSF46785">
    <property type="entry name" value="Winged helix' DNA-binding domain"/>
    <property type="match status" value="1"/>
</dbReference>
<comment type="caution">
    <text evidence="6">The sequence shown here is derived from an EMBL/GenBank/DDBJ whole genome shotgun (WGS) entry which is preliminary data.</text>
</comment>
<feature type="domain" description="HTH iclR-type" evidence="4">
    <location>
        <begin position="8"/>
        <end position="69"/>
    </location>
</feature>
<dbReference type="InterPro" id="IPR005471">
    <property type="entry name" value="Tscrpt_reg_IclR_N"/>
</dbReference>
<dbReference type="PROSITE" id="PS51078">
    <property type="entry name" value="ICLR_ED"/>
    <property type="match status" value="1"/>
</dbReference>
<dbReference type="EMBL" id="JAKXMK010000030">
    <property type="protein sequence ID" value="MCH6170133.1"/>
    <property type="molecule type" value="Genomic_DNA"/>
</dbReference>
<organism evidence="6 7">
    <name type="scientific">Pseudonocardia alaniniphila</name>
    <dbReference type="NCBI Taxonomy" id="75291"/>
    <lineage>
        <taxon>Bacteria</taxon>
        <taxon>Bacillati</taxon>
        <taxon>Actinomycetota</taxon>
        <taxon>Actinomycetes</taxon>
        <taxon>Pseudonocardiales</taxon>
        <taxon>Pseudonocardiaceae</taxon>
        <taxon>Pseudonocardia</taxon>
    </lineage>
</organism>
<name>A0ABS9TNM8_9PSEU</name>
<protein>
    <submittedName>
        <fullName evidence="6">IclR family transcriptional regulator</fullName>
    </submittedName>
</protein>
<evidence type="ECO:0000256" key="3">
    <source>
        <dbReference type="ARBA" id="ARBA00023163"/>
    </source>
</evidence>
<evidence type="ECO:0000313" key="7">
    <source>
        <dbReference type="Proteomes" id="UP001299970"/>
    </source>
</evidence>
<dbReference type="InterPro" id="IPR050707">
    <property type="entry name" value="HTH_MetabolicPath_Reg"/>
</dbReference>
<dbReference type="SUPFAM" id="SSF55781">
    <property type="entry name" value="GAF domain-like"/>
    <property type="match status" value="1"/>
</dbReference>
<reference evidence="6 7" key="1">
    <citation type="submission" date="2022-03" db="EMBL/GenBank/DDBJ databases">
        <title>Pseudonocardia alaer sp. nov., a novel actinomycete isolated from reed forest soil.</title>
        <authorList>
            <person name="Wang L."/>
        </authorList>
    </citation>
    <scope>NUCLEOTIDE SEQUENCE [LARGE SCALE GENOMIC DNA]</scope>
    <source>
        <strain evidence="6 7">Y-16303</strain>
    </source>
</reference>
<proteinExistence type="predicted"/>
<evidence type="ECO:0000313" key="6">
    <source>
        <dbReference type="EMBL" id="MCH6170133.1"/>
    </source>
</evidence>
<dbReference type="Pfam" id="PF01614">
    <property type="entry name" value="IclR_C"/>
    <property type="match status" value="1"/>
</dbReference>
<evidence type="ECO:0000256" key="1">
    <source>
        <dbReference type="ARBA" id="ARBA00023015"/>
    </source>
</evidence>
<dbReference type="PANTHER" id="PTHR30136:SF35">
    <property type="entry name" value="HTH-TYPE TRANSCRIPTIONAL REGULATOR RV1719"/>
    <property type="match status" value="1"/>
</dbReference>